<sequence>MKAIGSQWDIYKSKNRLQERILQAEYFLGIVFLFVIATAGKQTSALVFANDHVETTH</sequence>
<keyword evidence="1" id="KW-0472">Membrane</keyword>
<dbReference type="Proteomes" id="UP001162741">
    <property type="component" value="Chromosome"/>
</dbReference>
<keyword evidence="1" id="KW-1133">Transmembrane helix</keyword>
<evidence type="ECO:0000313" key="2">
    <source>
        <dbReference type="EMBL" id="UYQ91399.1"/>
    </source>
</evidence>
<dbReference type="RefSeq" id="WP_264279833.1">
    <property type="nucleotide sequence ID" value="NZ_CP107006.1"/>
</dbReference>
<protein>
    <submittedName>
        <fullName evidence="2">Uncharacterized protein</fullName>
    </submittedName>
</protein>
<name>A0ABY6IVL0_9BACT</name>
<evidence type="ECO:0000313" key="3">
    <source>
        <dbReference type="Proteomes" id="UP001162741"/>
    </source>
</evidence>
<dbReference type="EMBL" id="CP107006">
    <property type="protein sequence ID" value="UYQ91399.1"/>
    <property type="molecule type" value="Genomic_DNA"/>
</dbReference>
<evidence type="ECO:0000256" key="1">
    <source>
        <dbReference type="SAM" id="Phobius"/>
    </source>
</evidence>
<keyword evidence="3" id="KW-1185">Reference proteome</keyword>
<reference evidence="2" key="1">
    <citation type="submission" date="2022-10" db="EMBL/GenBank/DDBJ databases">
        <title>Chitinophaga sp. nov., isolated from soil.</title>
        <authorList>
            <person name="Jeon C.O."/>
        </authorList>
    </citation>
    <scope>NUCLEOTIDE SEQUENCE</scope>
    <source>
        <strain evidence="2">R8</strain>
    </source>
</reference>
<proteinExistence type="predicted"/>
<feature type="transmembrane region" description="Helical" evidence="1">
    <location>
        <begin position="21"/>
        <end position="40"/>
    </location>
</feature>
<keyword evidence="1" id="KW-0812">Transmembrane</keyword>
<organism evidence="2 3">
    <name type="scientific">Chitinophaga horti</name>
    <dbReference type="NCBI Taxonomy" id="2920382"/>
    <lineage>
        <taxon>Bacteria</taxon>
        <taxon>Pseudomonadati</taxon>
        <taxon>Bacteroidota</taxon>
        <taxon>Chitinophagia</taxon>
        <taxon>Chitinophagales</taxon>
        <taxon>Chitinophagaceae</taxon>
        <taxon>Chitinophaga</taxon>
    </lineage>
</organism>
<gene>
    <name evidence="2" type="ORF">MKQ68_14995</name>
</gene>
<accession>A0ABY6IVL0</accession>